<dbReference type="Proteomes" id="UP000830671">
    <property type="component" value="Chromosome 6"/>
</dbReference>
<reference evidence="1" key="1">
    <citation type="journal article" date="2021" name="Mol. Plant Microbe Interact.">
        <title>Complete Genome Sequence of the Plant-Pathogenic Fungus Colletotrichum lupini.</title>
        <authorList>
            <person name="Baroncelli R."/>
            <person name="Pensec F."/>
            <person name="Da Lio D."/>
            <person name="Boufleur T."/>
            <person name="Vicente I."/>
            <person name="Sarrocco S."/>
            <person name="Picot A."/>
            <person name="Baraldi E."/>
            <person name="Sukno S."/>
            <person name="Thon M."/>
            <person name="Le Floch G."/>
        </authorList>
    </citation>
    <scope>NUCLEOTIDE SEQUENCE</scope>
    <source>
        <strain evidence="1">IMI 504893</strain>
    </source>
</reference>
<organism evidence="1 2">
    <name type="scientific">Colletotrichum lupini</name>
    <dbReference type="NCBI Taxonomy" id="145971"/>
    <lineage>
        <taxon>Eukaryota</taxon>
        <taxon>Fungi</taxon>
        <taxon>Dikarya</taxon>
        <taxon>Ascomycota</taxon>
        <taxon>Pezizomycotina</taxon>
        <taxon>Sordariomycetes</taxon>
        <taxon>Hypocreomycetidae</taxon>
        <taxon>Glomerellales</taxon>
        <taxon>Glomerellaceae</taxon>
        <taxon>Colletotrichum</taxon>
        <taxon>Colletotrichum acutatum species complex</taxon>
    </lineage>
</organism>
<dbReference type="GeneID" id="73345761"/>
<gene>
    <name evidence="1" type="ORF">CLUP02_11784</name>
</gene>
<name>A0A9Q8SZ70_9PEZI</name>
<keyword evidence="2" id="KW-1185">Reference proteome</keyword>
<dbReference type="EMBL" id="CP019478">
    <property type="protein sequence ID" value="UQC86284.1"/>
    <property type="molecule type" value="Genomic_DNA"/>
</dbReference>
<protein>
    <submittedName>
        <fullName evidence="1">Uncharacterized protein</fullName>
    </submittedName>
</protein>
<sequence>MWGIASSIRWGTRCLAGQLPTPGKHRAFLVQEGTARLTRKSPTEMFLPSTLGTMFLSFSTQFFETFALLHSQPGLLSLPQGFLFSRPHSSTLDFPLRMSSTQVAYHGYSACFQPLPLRQVLGWLAVPSTANPNQDTTTALRRFGTLAAPNAQRCTPSPYSPALFRLVFLAARRLLARCSPHAAASCVARRVATTPVTVGTLQHHPTISGTHLIAAQRCVVTSSLDLNLTMDTRIPSLPARAAGFPPLCIASLRPTFDLYTCSKSKRSHDDTHRKSTVPSMKFHGQSILYVVPVAPAQHSIPSPVPRPSPKTSINPHLTLARDSRSWNSYRRDNRPLVQTGATLLHVEPTRRRLNGLRTARSLNASIGLDHRLRLLHGRAQLPFLLSWLLRSLGPADKHEVQLGNASFASMLQPYLRTIVLDSSRDVKTTTLNRLGPAGFPPDTKRAAIDSVSRTFGSTSLAERRSFSYDLAELTRGGCY</sequence>
<accession>A0A9Q8SZ70</accession>
<evidence type="ECO:0000313" key="2">
    <source>
        <dbReference type="Proteomes" id="UP000830671"/>
    </source>
</evidence>
<dbReference type="RefSeq" id="XP_049147896.1">
    <property type="nucleotide sequence ID" value="XM_049290751.1"/>
</dbReference>
<dbReference type="KEGG" id="clup:CLUP02_11784"/>
<dbReference type="AlphaFoldDB" id="A0A9Q8SZ70"/>
<proteinExistence type="predicted"/>
<evidence type="ECO:0000313" key="1">
    <source>
        <dbReference type="EMBL" id="UQC86284.1"/>
    </source>
</evidence>